<accession>A0A3P8BF19</accession>
<evidence type="ECO:0000313" key="1">
    <source>
        <dbReference type="EMBL" id="VDP05345.1"/>
    </source>
</evidence>
<sequence length="30" mass="3311">MREVRVAELTSSCSDSMSSSLSCSRFYFSG</sequence>
<gene>
    <name evidence="1" type="ORF">HPBE_LOCUS16238</name>
</gene>
<dbReference type="AlphaFoldDB" id="A0A3P8BF19"/>
<organism evidence="1">
    <name type="scientific">Heligmosomoides polygyrus</name>
    <name type="common">Parasitic roundworm</name>
    <dbReference type="NCBI Taxonomy" id="6339"/>
    <lineage>
        <taxon>Eukaryota</taxon>
        <taxon>Metazoa</taxon>
        <taxon>Ecdysozoa</taxon>
        <taxon>Nematoda</taxon>
        <taxon>Chromadorea</taxon>
        <taxon>Rhabditida</taxon>
        <taxon>Rhabditina</taxon>
        <taxon>Rhabditomorpha</taxon>
        <taxon>Strongyloidea</taxon>
        <taxon>Heligmosomidae</taxon>
        <taxon>Heligmosomoides</taxon>
    </lineage>
</organism>
<proteinExistence type="predicted"/>
<reference evidence="1" key="1">
    <citation type="submission" date="2018-11" db="EMBL/GenBank/DDBJ databases">
        <authorList>
            <consortium name="Pathogen Informatics"/>
        </authorList>
    </citation>
    <scope>NUCLEOTIDE SEQUENCE [LARGE SCALE GENOMIC DNA]</scope>
</reference>
<dbReference type="EMBL" id="UZAH01029304">
    <property type="protein sequence ID" value="VDP05345.1"/>
    <property type="molecule type" value="Genomic_DNA"/>
</dbReference>
<protein>
    <submittedName>
        <fullName evidence="1">Uncharacterized protein</fullName>
    </submittedName>
</protein>
<name>A0A3P8BF19_HELPZ</name>